<reference evidence="1" key="1">
    <citation type="submission" date="2023-01" db="EMBL/GenBank/DDBJ databases">
        <authorList>
            <person name="Piombo E."/>
        </authorList>
    </citation>
    <scope>NUCLEOTIDE SEQUENCE</scope>
</reference>
<dbReference type="AlphaFoldDB" id="A0AA35VQL4"/>
<comment type="caution">
    <text evidence="1">The sequence shown here is derived from an EMBL/GenBank/DDBJ whole genome shotgun (WGS) entry which is preliminary data.</text>
</comment>
<sequence>MACQFADADRARAQAYLDAMQDAMTAIPDLMRPDVWSCTAVHSVTMQLGSACWFGSVMMLIRQQGSDADDGNPDWEGGVTNNEFEDVGWMYMQGCDYYALGQA</sequence>
<dbReference type="EMBL" id="CABFNP030002004">
    <property type="protein sequence ID" value="CAI6101458.1"/>
    <property type="molecule type" value="Genomic_DNA"/>
</dbReference>
<keyword evidence="2" id="KW-1185">Reference proteome</keyword>
<proteinExistence type="predicted"/>
<accession>A0AA35VQL4</accession>
<protein>
    <submittedName>
        <fullName evidence="1">Uncharacterized protein</fullName>
    </submittedName>
</protein>
<evidence type="ECO:0000313" key="1">
    <source>
        <dbReference type="EMBL" id="CAI6101458.1"/>
    </source>
</evidence>
<gene>
    <name evidence="1" type="ORF">CCHLO57077_00019065</name>
</gene>
<name>A0AA35VQL4_9HYPO</name>
<organism evidence="1 2">
    <name type="scientific">Clonostachys chloroleuca</name>
    <dbReference type="NCBI Taxonomy" id="1926264"/>
    <lineage>
        <taxon>Eukaryota</taxon>
        <taxon>Fungi</taxon>
        <taxon>Dikarya</taxon>
        <taxon>Ascomycota</taxon>
        <taxon>Pezizomycotina</taxon>
        <taxon>Sordariomycetes</taxon>
        <taxon>Hypocreomycetidae</taxon>
        <taxon>Hypocreales</taxon>
        <taxon>Bionectriaceae</taxon>
        <taxon>Clonostachys</taxon>
    </lineage>
</organism>
<dbReference type="Proteomes" id="UP001160390">
    <property type="component" value="Unassembled WGS sequence"/>
</dbReference>
<evidence type="ECO:0000313" key="2">
    <source>
        <dbReference type="Proteomes" id="UP001160390"/>
    </source>
</evidence>